<dbReference type="AlphaFoldDB" id="A0AA88GXM4"/>
<keyword evidence="6" id="KW-0413">Isomerase</keyword>
<dbReference type="InterPro" id="IPR018510">
    <property type="entry name" value="DAP_epimerase_AS"/>
</dbReference>
<proteinExistence type="inferred from homology"/>
<comment type="pathway">
    <text evidence="1">Amino-acid biosynthesis; L-lysine biosynthesis via DAP pathway; DL-2,6-diaminopimelate from LL-2,6-diaminopimelate: step 1/1.</text>
</comment>
<dbReference type="Pfam" id="PF01678">
    <property type="entry name" value="DAP_epimerase"/>
    <property type="match status" value="1"/>
</dbReference>
<dbReference type="EMBL" id="PYSW02000012">
    <property type="protein sequence ID" value="KAG2387529.1"/>
    <property type="molecule type" value="Genomic_DNA"/>
</dbReference>
<evidence type="ECO:0000313" key="9">
    <source>
        <dbReference type="Proteomes" id="UP000816034"/>
    </source>
</evidence>
<dbReference type="GO" id="GO:0008837">
    <property type="term" value="F:diaminopimelate epimerase activity"/>
    <property type="evidence" value="ECO:0007669"/>
    <property type="project" value="UniProtKB-EC"/>
</dbReference>
<sequence length="474" mass="54149">MAQQYSSSLLNNDLFSFCKMHGLGNDYLYMDCCFGNGHSNPIENDFRKYIENLNARNETHTLENIIQKLCHRNFGIGSDGVIFITKPNLELLEKDSNFSQHGTIHCQMEMYNSDGSSGEMCGNGLRCVAQYACDRLIEMKKIEKIPISQTNHLNTSSEDSSSVSPSYQYGYCIRVQSNRGRKVYDCICYAGVEEERNKKLQSPFTNSHTNSFWVEIEMGPLQTKASNFDMASDFENPFMEVSLVKQEEGLIRKVLYSYTYEQENIPVLKIPLYCLLVPNPHAICFVNEILNLERNSHNDNVDEHHVWKKDVDQFPLTLVGPVIENDREIFPQRTNVEFIELISPSSELNNYETAEIESTSILSMLESNCVLRVRQRTWERGSGETNACGTGAFAVSQLVYLRKFYGRRHDTAEQSDNDTESPPLMCTVQVKLNGGDLYFKYDRKKQQGLSETLVNMVGPVSYVCNGTFRIVDFL</sequence>
<comment type="similarity">
    <text evidence="2">Belongs to the diaminopimelate epimerase family.</text>
</comment>
<evidence type="ECO:0000313" key="8">
    <source>
        <dbReference type="EMBL" id="KAG2387529.1"/>
    </source>
</evidence>
<dbReference type="GO" id="GO:0005829">
    <property type="term" value="C:cytosol"/>
    <property type="evidence" value="ECO:0007669"/>
    <property type="project" value="TreeGrafter"/>
</dbReference>
<comment type="catalytic activity">
    <reaction evidence="7">
        <text>(2S,6S)-2,6-diaminopimelate = meso-2,6-diaminopimelate</text>
        <dbReference type="Rhea" id="RHEA:15393"/>
        <dbReference type="ChEBI" id="CHEBI:57609"/>
        <dbReference type="ChEBI" id="CHEBI:57791"/>
        <dbReference type="EC" id="5.1.1.7"/>
    </reaction>
</comment>
<evidence type="ECO:0000256" key="6">
    <source>
        <dbReference type="ARBA" id="ARBA00023235"/>
    </source>
</evidence>
<evidence type="ECO:0000256" key="1">
    <source>
        <dbReference type="ARBA" id="ARBA00005196"/>
    </source>
</evidence>
<dbReference type="GeneID" id="68093579"/>
<dbReference type="PANTHER" id="PTHR31689">
    <property type="entry name" value="DIAMINOPIMELATE EPIMERASE, CHLOROPLASTIC"/>
    <property type="match status" value="1"/>
</dbReference>
<keyword evidence="4" id="KW-0028">Amino-acid biosynthesis</keyword>
<evidence type="ECO:0000256" key="2">
    <source>
        <dbReference type="ARBA" id="ARBA00010219"/>
    </source>
</evidence>
<organism evidence="8 9">
    <name type="scientific">Naegleria lovaniensis</name>
    <name type="common">Amoeba</name>
    <dbReference type="NCBI Taxonomy" id="51637"/>
    <lineage>
        <taxon>Eukaryota</taxon>
        <taxon>Discoba</taxon>
        <taxon>Heterolobosea</taxon>
        <taxon>Tetramitia</taxon>
        <taxon>Eutetramitia</taxon>
        <taxon>Vahlkampfiidae</taxon>
        <taxon>Naegleria</taxon>
    </lineage>
</organism>
<keyword evidence="9" id="KW-1185">Reference proteome</keyword>
<reference evidence="8 9" key="1">
    <citation type="journal article" date="2018" name="BMC Genomics">
        <title>The genome of Naegleria lovaniensis, the basis for a comparative approach to unravel pathogenicity factors of the human pathogenic amoeba N. fowleri.</title>
        <authorList>
            <person name="Liechti N."/>
            <person name="Schurch N."/>
            <person name="Bruggmann R."/>
            <person name="Wittwer M."/>
        </authorList>
    </citation>
    <scope>NUCLEOTIDE SEQUENCE [LARGE SCALE GENOMIC DNA]</scope>
    <source>
        <strain evidence="8 9">ATCC 30569</strain>
    </source>
</reference>
<evidence type="ECO:0000256" key="7">
    <source>
        <dbReference type="ARBA" id="ARBA00051712"/>
    </source>
</evidence>
<dbReference type="SUPFAM" id="SSF54506">
    <property type="entry name" value="Diaminopimelate epimerase-like"/>
    <property type="match status" value="3"/>
</dbReference>
<dbReference type="Proteomes" id="UP000816034">
    <property type="component" value="Unassembled WGS sequence"/>
</dbReference>
<gene>
    <name evidence="8" type="ORF">C9374_001123</name>
</gene>
<comment type="caution">
    <text evidence="8">The sequence shown here is derived from an EMBL/GenBank/DDBJ whole genome shotgun (WGS) entry which is preliminary data.</text>
</comment>
<dbReference type="GO" id="GO:0009089">
    <property type="term" value="P:lysine biosynthetic process via diaminopimelate"/>
    <property type="evidence" value="ECO:0007669"/>
    <property type="project" value="InterPro"/>
</dbReference>
<dbReference type="HAMAP" id="MF_00197">
    <property type="entry name" value="DAP_epimerase"/>
    <property type="match status" value="1"/>
</dbReference>
<dbReference type="PROSITE" id="PS01326">
    <property type="entry name" value="DAP_EPIMERASE"/>
    <property type="match status" value="1"/>
</dbReference>
<accession>A0AA88GXM4</accession>
<dbReference type="RefSeq" id="XP_044551521.1">
    <property type="nucleotide sequence ID" value="XM_044686861.1"/>
</dbReference>
<name>A0AA88GXM4_NAELO</name>
<evidence type="ECO:0000256" key="5">
    <source>
        <dbReference type="ARBA" id="ARBA00023154"/>
    </source>
</evidence>
<dbReference type="Gene3D" id="3.10.310.10">
    <property type="entry name" value="Diaminopimelate Epimerase, Chain A, domain 1"/>
    <property type="match status" value="2"/>
</dbReference>
<protein>
    <recommendedName>
        <fullName evidence="3">diaminopimelate epimerase</fullName>
        <ecNumber evidence="3">5.1.1.7</ecNumber>
    </recommendedName>
</protein>
<dbReference type="PANTHER" id="PTHR31689:SF0">
    <property type="entry name" value="DIAMINOPIMELATE EPIMERASE"/>
    <property type="match status" value="1"/>
</dbReference>
<dbReference type="EC" id="5.1.1.7" evidence="3"/>
<dbReference type="InterPro" id="IPR001653">
    <property type="entry name" value="DAP_epimerase_DapF"/>
</dbReference>
<keyword evidence="5" id="KW-0457">Lysine biosynthesis</keyword>
<evidence type="ECO:0000256" key="3">
    <source>
        <dbReference type="ARBA" id="ARBA00013080"/>
    </source>
</evidence>
<evidence type="ECO:0000256" key="4">
    <source>
        <dbReference type="ARBA" id="ARBA00022605"/>
    </source>
</evidence>